<dbReference type="AlphaFoldDB" id="A0A9P7RDT7"/>
<dbReference type="Proteomes" id="UP000699042">
    <property type="component" value="Unassembled WGS sequence"/>
</dbReference>
<name>A0A9P7RDT7_9PEZI</name>
<comment type="caution">
    <text evidence="1">The sequence shown here is derived from an EMBL/GenBank/DDBJ whole genome shotgun (WGS) entry which is preliminary data.</text>
</comment>
<evidence type="ECO:0000313" key="1">
    <source>
        <dbReference type="EMBL" id="KAG7053809.1"/>
    </source>
</evidence>
<reference evidence="1" key="1">
    <citation type="submission" date="2021-05" db="EMBL/GenBank/DDBJ databases">
        <title>Comparative genomics of three Colletotrichum scovillei strains and genetic complementation revealed genes involved fungal growth and virulence on chili pepper.</title>
        <authorList>
            <person name="Hsieh D.-K."/>
            <person name="Chuang S.-C."/>
            <person name="Chen C.-Y."/>
            <person name="Chao Y.-T."/>
            <person name="Lu M.-Y.J."/>
            <person name="Lee M.-H."/>
            <person name="Shih M.-C."/>
        </authorList>
    </citation>
    <scope>NUCLEOTIDE SEQUENCE</scope>
    <source>
        <strain evidence="1">Coll-153</strain>
    </source>
</reference>
<feature type="non-terminal residue" evidence="1">
    <location>
        <position position="44"/>
    </location>
</feature>
<organism evidence="1 2">
    <name type="scientific">Colletotrichum scovillei</name>
    <dbReference type="NCBI Taxonomy" id="1209932"/>
    <lineage>
        <taxon>Eukaryota</taxon>
        <taxon>Fungi</taxon>
        <taxon>Dikarya</taxon>
        <taxon>Ascomycota</taxon>
        <taxon>Pezizomycotina</taxon>
        <taxon>Sordariomycetes</taxon>
        <taxon>Hypocreomycetidae</taxon>
        <taxon>Glomerellales</taxon>
        <taxon>Glomerellaceae</taxon>
        <taxon>Colletotrichum</taxon>
        <taxon>Colletotrichum acutatum species complex</taxon>
    </lineage>
</organism>
<dbReference type="EMBL" id="JAESDN010000003">
    <property type="protein sequence ID" value="KAG7053809.1"/>
    <property type="molecule type" value="Genomic_DNA"/>
</dbReference>
<evidence type="ECO:0000313" key="2">
    <source>
        <dbReference type="Proteomes" id="UP000699042"/>
    </source>
</evidence>
<gene>
    <name evidence="1" type="ORF">JMJ77_000889</name>
</gene>
<sequence length="44" mass="5291">KTRRLSSQKRQEGTRWDGRTVRFLTIHCVPSKKHWQSPILPVYL</sequence>
<accession>A0A9P7RDT7</accession>
<proteinExistence type="predicted"/>
<protein>
    <submittedName>
        <fullName evidence="1">Uncharacterized protein</fullName>
    </submittedName>
</protein>
<keyword evidence="2" id="KW-1185">Reference proteome</keyword>